<dbReference type="EMBL" id="CP048685">
    <property type="protein sequence ID" value="QPJ61062.1"/>
    <property type="molecule type" value="Genomic_DNA"/>
</dbReference>
<dbReference type="AlphaFoldDB" id="A0A7T0BUI9"/>
<sequence length="178" mass="20528">MQKPIIIFLLPFLFLTVAHSASAEDIFTRKRPDPGIAMIHFPQSLAVVQVVNSIEGFDKGLLKLWFRKMDPARIVPVKISENIQGEIDREKLITLGNRYKTDLLLIFQSSSAGENFITRGLVYFVKQKKVHPLRNISVVNTSVASEKIQVYRASLKHIVFQTRKIIHSYKFEKRRSNY</sequence>
<evidence type="ECO:0000256" key="1">
    <source>
        <dbReference type="SAM" id="SignalP"/>
    </source>
</evidence>
<dbReference type="KEGG" id="nli:G3M70_03815"/>
<keyword evidence="1" id="KW-0732">Signal</keyword>
<reference evidence="2 3" key="1">
    <citation type="submission" date="2020-02" db="EMBL/GenBank/DDBJ databases">
        <title>Genomic and physiological characterization of two novel Nitrospinaceae genera.</title>
        <authorList>
            <person name="Mueller A.J."/>
            <person name="Jung M.-Y."/>
            <person name="Strachan C.R."/>
            <person name="Herbold C.W."/>
            <person name="Kirkegaard R.H."/>
            <person name="Daims H."/>
        </authorList>
    </citation>
    <scope>NUCLEOTIDE SEQUENCE [LARGE SCALE GENOMIC DNA]</scope>
    <source>
        <strain evidence="2">EB</strain>
    </source>
</reference>
<name>A0A7T0BUI9_9BACT</name>
<accession>A0A7T0BUI9</accession>
<gene>
    <name evidence="2" type="ORF">G3M70_03815</name>
</gene>
<feature type="chain" id="PRO_5032906751" evidence="1">
    <location>
        <begin position="24"/>
        <end position="178"/>
    </location>
</feature>
<dbReference type="Proteomes" id="UP000594688">
    <property type="component" value="Chromosome"/>
</dbReference>
<feature type="signal peptide" evidence="1">
    <location>
        <begin position="1"/>
        <end position="23"/>
    </location>
</feature>
<protein>
    <submittedName>
        <fullName evidence="2">Uncharacterized protein</fullName>
    </submittedName>
</protein>
<evidence type="ECO:0000313" key="2">
    <source>
        <dbReference type="EMBL" id="QPJ61062.1"/>
    </source>
</evidence>
<organism evidence="2 3">
    <name type="scientific">Candidatus Nitronauta litoralis</name>
    <dbReference type="NCBI Taxonomy" id="2705533"/>
    <lineage>
        <taxon>Bacteria</taxon>
        <taxon>Pseudomonadati</taxon>
        <taxon>Nitrospinota/Tectimicrobiota group</taxon>
        <taxon>Nitrospinota</taxon>
        <taxon>Nitrospinia</taxon>
        <taxon>Nitrospinales</taxon>
        <taxon>Nitrospinaceae</taxon>
        <taxon>Candidatus Nitronauta</taxon>
    </lineage>
</organism>
<evidence type="ECO:0000313" key="3">
    <source>
        <dbReference type="Proteomes" id="UP000594688"/>
    </source>
</evidence>
<proteinExistence type="predicted"/>